<dbReference type="Proteomes" id="UP000825701">
    <property type="component" value="Chromosome"/>
</dbReference>
<reference evidence="1" key="1">
    <citation type="submission" date="2021-08" db="EMBL/GenBank/DDBJ databases">
        <authorList>
            <person name="Zhang H."/>
            <person name="Xu M."/>
            <person name="Yu Z."/>
            <person name="Yang L."/>
            <person name="Cai Y."/>
        </authorList>
    </citation>
    <scope>NUCLEOTIDE SEQUENCE</scope>
    <source>
        <strain evidence="1">CHL1</strain>
    </source>
</reference>
<gene>
    <name evidence="1" type="ORF">K6K41_24295</name>
</gene>
<evidence type="ECO:0000313" key="1">
    <source>
        <dbReference type="EMBL" id="QZN99749.1"/>
    </source>
</evidence>
<dbReference type="RefSeq" id="WP_261402855.1">
    <property type="nucleotide sequence ID" value="NZ_CP081869.1"/>
</dbReference>
<dbReference type="KEGG" id="cmet:K6K41_24295"/>
<sequence length="98" mass="10692">MSAAAVMRYRVDPGDVPAEKAARRMGLTLADFETLLPKLLSRGFPPADPTTGNYDLEAIDAWRKRRNPHLFAIGLTAPASARDADDVVMARLEAARRG</sequence>
<accession>A0A9E6UPH3</accession>
<dbReference type="AlphaFoldDB" id="A0A9E6UPH3"/>
<name>A0A9E6UPH3_9HYPH</name>
<protein>
    <submittedName>
        <fullName evidence="1">Uncharacterized protein</fullName>
    </submittedName>
</protein>
<keyword evidence="2" id="KW-1185">Reference proteome</keyword>
<organism evidence="1 2">
    <name type="scientific">Chenggangzhangella methanolivorans</name>
    <dbReference type="NCBI Taxonomy" id="1437009"/>
    <lineage>
        <taxon>Bacteria</taxon>
        <taxon>Pseudomonadati</taxon>
        <taxon>Pseudomonadota</taxon>
        <taxon>Alphaproteobacteria</taxon>
        <taxon>Hyphomicrobiales</taxon>
        <taxon>Methylopilaceae</taxon>
        <taxon>Chenggangzhangella</taxon>
    </lineage>
</organism>
<proteinExistence type="predicted"/>
<evidence type="ECO:0000313" key="2">
    <source>
        <dbReference type="Proteomes" id="UP000825701"/>
    </source>
</evidence>
<dbReference type="EMBL" id="CP081869">
    <property type="protein sequence ID" value="QZN99749.1"/>
    <property type="molecule type" value="Genomic_DNA"/>
</dbReference>